<protein>
    <submittedName>
        <fullName evidence="3">Uncharacterized protein</fullName>
    </submittedName>
</protein>
<evidence type="ECO:0000256" key="1">
    <source>
        <dbReference type="SAM" id="MobiDB-lite"/>
    </source>
</evidence>
<evidence type="ECO:0000256" key="2">
    <source>
        <dbReference type="SAM" id="SignalP"/>
    </source>
</evidence>
<reference evidence="3 4" key="1">
    <citation type="submission" date="2019-02" db="EMBL/GenBank/DDBJ databases">
        <title>Deep-cultivation of Planctomycetes and their phenomic and genomic characterization uncovers novel biology.</title>
        <authorList>
            <person name="Wiegand S."/>
            <person name="Jogler M."/>
            <person name="Boedeker C."/>
            <person name="Pinto D."/>
            <person name="Vollmers J."/>
            <person name="Rivas-Marin E."/>
            <person name="Kohn T."/>
            <person name="Peeters S.H."/>
            <person name="Heuer A."/>
            <person name="Rast P."/>
            <person name="Oberbeckmann S."/>
            <person name="Bunk B."/>
            <person name="Jeske O."/>
            <person name="Meyerdierks A."/>
            <person name="Storesund J.E."/>
            <person name="Kallscheuer N."/>
            <person name="Luecker S."/>
            <person name="Lage O.M."/>
            <person name="Pohl T."/>
            <person name="Merkel B.J."/>
            <person name="Hornburger P."/>
            <person name="Mueller R.-W."/>
            <person name="Bruemmer F."/>
            <person name="Labrenz M."/>
            <person name="Spormann A.M."/>
            <person name="Op den Camp H."/>
            <person name="Overmann J."/>
            <person name="Amann R."/>
            <person name="Jetten M.S.M."/>
            <person name="Mascher T."/>
            <person name="Medema M.H."/>
            <person name="Devos D.P."/>
            <person name="Kaster A.-K."/>
            <person name="Ovreas L."/>
            <person name="Rohde M."/>
            <person name="Galperin M.Y."/>
            <person name="Jogler C."/>
        </authorList>
    </citation>
    <scope>NUCLEOTIDE SEQUENCE [LARGE SCALE GENOMIC DNA]</scope>
    <source>
        <strain evidence="3 4">Pla133</strain>
    </source>
</reference>
<keyword evidence="2" id="KW-0732">Signal</keyword>
<dbReference type="KEGG" id="pbap:Pla133_42750"/>
<proteinExistence type="predicted"/>
<dbReference type="RefSeq" id="WP_145068802.1">
    <property type="nucleotide sequence ID" value="NZ_CP036287.1"/>
</dbReference>
<accession>A0A518BQB2</accession>
<keyword evidence="4" id="KW-1185">Reference proteome</keyword>
<evidence type="ECO:0000313" key="3">
    <source>
        <dbReference type="EMBL" id="QDU69159.1"/>
    </source>
</evidence>
<feature type="signal peptide" evidence="2">
    <location>
        <begin position="1"/>
        <end position="28"/>
    </location>
</feature>
<dbReference type="Proteomes" id="UP000316921">
    <property type="component" value="Chromosome"/>
</dbReference>
<dbReference type="EMBL" id="CP036287">
    <property type="protein sequence ID" value="QDU69159.1"/>
    <property type="molecule type" value="Genomic_DNA"/>
</dbReference>
<feature type="chain" id="PRO_5021845696" evidence="2">
    <location>
        <begin position="29"/>
        <end position="150"/>
    </location>
</feature>
<name>A0A518BQB2_9BACT</name>
<gene>
    <name evidence="3" type="ORF">Pla133_42750</name>
</gene>
<sequence precursor="true">MKTHSLRSLSIALLAVLQLVLAPLGSMAHCSAAAEGRDCCCAHTAPEPQPKSCCSSAHATGTRGGDLPGAKSAPTGQDRREPCGCTMDGAPTPPVAEVQVSTIALGHHLAPAPGAASWFATPGASVGRLLRLRPPGVDPPRYLAFRVLRL</sequence>
<dbReference type="AlphaFoldDB" id="A0A518BQB2"/>
<feature type="region of interest" description="Disordered" evidence="1">
    <location>
        <begin position="51"/>
        <end position="81"/>
    </location>
</feature>
<organism evidence="3 4">
    <name type="scientific">Engelhardtia mirabilis</name>
    <dbReference type="NCBI Taxonomy" id="2528011"/>
    <lineage>
        <taxon>Bacteria</taxon>
        <taxon>Pseudomonadati</taxon>
        <taxon>Planctomycetota</taxon>
        <taxon>Planctomycetia</taxon>
        <taxon>Planctomycetia incertae sedis</taxon>
        <taxon>Engelhardtia</taxon>
    </lineage>
</organism>
<evidence type="ECO:0000313" key="4">
    <source>
        <dbReference type="Proteomes" id="UP000316921"/>
    </source>
</evidence>